<dbReference type="EMBL" id="PFBZ01000069">
    <property type="protein sequence ID" value="PIT86709.1"/>
    <property type="molecule type" value="Genomic_DNA"/>
</dbReference>
<sequence length="154" mass="15138">MRARRLALIASFLPPCEIFLLAPLPFSVASASASAFASASASASAFAWASASASACRLARRSCLGVRGLAGCLTASNPCSITEETPSSTSSSASATFWLSFSSGFAAGVEDVEGAFGGVGASTGAAGRAGAGRGCVTTGGAPGLAAWRSSRMIM</sequence>
<proteinExistence type="predicted"/>
<dbReference type="Proteomes" id="UP000229362">
    <property type="component" value="Unassembled WGS sequence"/>
</dbReference>
<comment type="caution">
    <text evidence="2">The sequence shown here is derived from an EMBL/GenBank/DDBJ whole genome shotgun (WGS) entry which is preliminary data.</text>
</comment>
<organism evidence="2 3">
    <name type="scientific">Candidatus Magasanikbacteria bacterium CG10_big_fil_rev_8_21_14_0_10_43_6</name>
    <dbReference type="NCBI Taxonomy" id="1974650"/>
    <lineage>
        <taxon>Bacteria</taxon>
        <taxon>Candidatus Magasanikiibacteriota</taxon>
    </lineage>
</organism>
<name>A0A2M6W1M9_9BACT</name>
<dbReference type="AlphaFoldDB" id="A0A2M6W1M9"/>
<keyword evidence="1" id="KW-0732">Signal</keyword>
<accession>A0A2M6W1M9</accession>
<evidence type="ECO:0000313" key="3">
    <source>
        <dbReference type="Proteomes" id="UP000229362"/>
    </source>
</evidence>
<feature type="chain" id="PRO_5014772994" description="Secreted protein" evidence="1">
    <location>
        <begin position="36"/>
        <end position="154"/>
    </location>
</feature>
<evidence type="ECO:0008006" key="4">
    <source>
        <dbReference type="Google" id="ProtNLM"/>
    </source>
</evidence>
<evidence type="ECO:0000256" key="1">
    <source>
        <dbReference type="SAM" id="SignalP"/>
    </source>
</evidence>
<gene>
    <name evidence="2" type="ORF">COU33_01630</name>
</gene>
<feature type="signal peptide" evidence="1">
    <location>
        <begin position="1"/>
        <end position="35"/>
    </location>
</feature>
<protein>
    <recommendedName>
        <fullName evidence="4">Secreted protein</fullName>
    </recommendedName>
</protein>
<reference evidence="3" key="1">
    <citation type="submission" date="2017-09" db="EMBL/GenBank/DDBJ databases">
        <title>Depth-based differentiation of microbial function through sediment-hosted aquifers and enrichment of novel symbionts in the deep terrestrial subsurface.</title>
        <authorList>
            <person name="Probst A.J."/>
            <person name="Ladd B."/>
            <person name="Jarett J.K."/>
            <person name="Geller-Mcgrath D.E."/>
            <person name="Sieber C.M.K."/>
            <person name="Emerson J.B."/>
            <person name="Anantharaman K."/>
            <person name="Thomas B.C."/>
            <person name="Malmstrom R."/>
            <person name="Stieglmeier M."/>
            <person name="Klingl A."/>
            <person name="Woyke T."/>
            <person name="Ryan C.M."/>
            <person name="Banfield J.F."/>
        </authorList>
    </citation>
    <scope>NUCLEOTIDE SEQUENCE [LARGE SCALE GENOMIC DNA]</scope>
</reference>
<evidence type="ECO:0000313" key="2">
    <source>
        <dbReference type="EMBL" id="PIT86709.1"/>
    </source>
</evidence>